<dbReference type="RefSeq" id="WP_073179642.1">
    <property type="nucleotide sequence ID" value="NZ_FQYI01000006.1"/>
</dbReference>
<accession>A0A1M6EZC4</accession>
<dbReference type="PANTHER" id="PTHR22550:SF5">
    <property type="entry name" value="LEUCINE ZIPPER PROTEIN 4"/>
    <property type="match status" value="1"/>
</dbReference>
<evidence type="ECO:0000313" key="8">
    <source>
        <dbReference type="Proteomes" id="UP000184335"/>
    </source>
</evidence>
<keyword evidence="4 5" id="KW-0472">Membrane</keyword>
<dbReference type="OrthoDB" id="6206554at2"/>
<evidence type="ECO:0000256" key="5">
    <source>
        <dbReference type="SAM" id="Phobius"/>
    </source>
</evidence>
<organism evidence="7 8">
    <name type="scientific">Cruoricaptor ignavus</name>
    <dbReference type="NCBI Taxonomy" id="1118202"/>
    <lineage>
        <taxon>Bacteria</taxon>
        <taxon>Pseudomonadati</taxon>
        <taxon>Bacteroidota</taxon>
        <taxon>Flavobacteriia</taxon>
        <taxon>Flavobacteriales</taxon>
        <taxon>Weeksellaceae</taxon>
        <taxon>Cruoricaptor</taxon>
    </lineage>
</organism>
<dbReference type="InterPro" id="IPR050768">
    <property type="entry name" value="UPF0353/GerABKA_families"/>
</dbReference>
<dbReference type="PANTHER" id="PTHR22550">
    <property type="entry name" value="SPORE GERMINATION PROTEIN"/>
    <property type="match status" value="1"/>
</dbReference>
<evidence type="ECO:0000256" key="1">
    <source>
        <dbReference type="ARBA" id="ARBA00022475"/>
    </source>
</evidence>
<proteinExistence type="predicted"/>
<dbReference type="InterPro" id="IPR002035">
    <property type="entry name" value="VWF_A"/>
</dbReference>
<sequence>MFRFGNFEFHSPWFLLLFALMIPLFLRDISARERKGIPVPATAGMQESAGILGALALLKLLKYIILSSMIIAMARPRSFTVMSAQDDNKGVDIMLTVDVSLSMLSRDLDPDRLTALQGIAKDFVRQRPNDRIGLVTYSGEAITKVPVTTDHDVMQEELDLLNPMELEPGTAIGEGLITAVNHLKNGKSKSKIVILMTDGVNTVANAMPPHTAAEVAKNNGIKVYTIGIGTNGFALMPTAIDVFGDLVFNHTEVKIDEGVLRDIAAMTGGRYFRATTNRSLAEVYQEINQLEKSDVKSRKLYSYTEYFRPFLWVALLALLLDALLRWVVFKTLQ</sequence>
<feature type="transmembrane region" description="Helical" evidence="5">
    <location>
        <begin position="50"/>
        <end position="74"/>
    </location>
</feature>
<keyword evidence="2 5" id="KW-0812">Transmembrane</keyword>
<protein>
    <submittedName>
        <fullName evidence="7">Ca-activated chloride channel family protein</fullName>
    </submittedName>
</protein>
<gene>
    <name evidence="7" type="ORF">SAMN05443429_10648</name>
</gene>
<dbReference type="AlphaFoldDB" id="A0A1M6EZC4"/>
<dbReference type="Gene3D" id="3.40.50.410">
    <property type="entry name" value="von Willebrand factor, type A domain"/>
    <property type="match status" value="1"/>
</dbReference>
<evidence type="ECO:0000256" key="4">
    <source>
        <dbReference type="ARBA" id="ARBA00023136"/>
    </source>
</evidence>
<dbReference type="Pfam" id="PF13519">
    <property type="entry name" value="VWA_2"/>
    <property type="match status" value="1"/>
</dbReference>
<evidence type="ECO:0000256" key="2">
    <source>
        <dbReference type="ARBA" id="ARBA00022692"/>
    </source>
</evidence>
<keyword evidence="1" id="KW-1003">Cell membrane</keyword>
<dbReference type="STRING" id="1118202.SAMN05443429_10648"/>
<feature type="domain" description="VWFA" evidence="6">
    <location>
        <begin position="92"/>
        <end position="287"/>
    </location>
</feature>
<dbReference type="Proteomes" id="UP000184335">
    <property type="component" value="Unassembled WGS sequence"/>
</dbReference>
<dbReference type="EMBL" id="FQYI01000006">
    <property type="protein sequence ID" value="SHI90793.1"/>
    <property type="molecule type" value="Genomic_DNA"/>
</dbReference>
<feature type="transmembrane region" description="Helical" evidence="5">
    <location>
        <begin position="306"/>
        <end position="328"/>
    </location>
</feature>
<keyword evidence="8" id="KW-1185">Reference proteome</keyword>
<name>A0A1M6EZC4_9FLAO</name>
<evidence type="ECO:0000256" key="3">
    <source>
        <dbReference type="ARBA" id="ARBA00022989"/>
    </source>
</evidence>
<dbReference type="SUPFAM" id="SSF53300">
    <property type="entry name" value="vWA-like"/>
    <property type="match status" value="1"/>
</dbReference>
<reference evidence="7 8" key="1">
    <citation type="submission" date="2016-11" db="EMBL/GenBank/DDBJ databases">
        <authorList>
            <person name="Jaros S."/>
            <person name="Januszkiewicz K."/>
            <person name="Wedrychowicz H."/>
        </authorList>
    </citation>
    <scope>NUCLEOTIDE SEQUENCE [LARGE SCALE GENOMIC DNA]</scope>
    <source>
        <strain evidence="7 8">DSM 25479</strain>
    </source>
</reference>
<dbReference type="InterPro" id="IPR036465">
    <property type="entry name" value="vWFA_dom_sf"/>
</dbReference>
<keyword evidence="3 5" id="KW-1133">Transmembrane helix</keyword>
<evidence type="ECO:0000313" key="7">
    <source>
        <dbReference type="EMBL" id="SHI90793.1"/>
    </source>
</evidence>
<dbReference type="SMART" id="SM00327">
    <property type="entry name" value="VWA"/>
    <property type="match status" value="1"/>
</dbReference>
<dbReference type="PROSITE" id="PS50234">
    <property type="entry name" value="VWFA"/>
    <property type="match status" value="1"/>
</dbReference>
<evidence type="ECO:0000259" key="6">
    <source>
        <dbReference type="PROSITE" id="PS50234"/>
    </source>
</evidence>